<dbReference type="SUPFAM" id="SSF88713">
    <property type="entry name" value="Glycoside hydrolase/deacetylase"/>
    <property type="match status" value="1"/>
</dbReference>
<organism evidence="4 5">
    <name type="scientific">Candidatus Clostridium radicumherbarum</name>
    <dbReference type="NCBI Taxonomy" id="3381662"/>
    <lineage>
        <taxon>Bacteria</taxon>
        <taxon>Bacillati</taxon>
        <taxon>Bacillota</taxon>
        <taxon>Clostridia</taxon>
        <taxon>Eubacteriales</taxon>
        <taxon>Clostridiaceae</taxon>
        <taxon>Clostridium</taxon>
    </lineage>
</organism>
<evidence type="ECO:0000256" key="1">
    <source>
        <dbReference type="SAM" id="MobiDB-lite"/>
    </source>
</evidence>
<dbReference type="InterPro" id="IPR011330">
    <property type="entry name" value="Glyco_hydro/deAcase_b/a-brl"/>
</dbReference>
<dbReference type="EMBL" id="JBJHZY010000002">
    <property type="protein sequence ID" value="MFL0268468.1"/>
    <property type="molecule type" value="Genomic_DNA"/>
</dbReference>
<dbReference type="Gene3D" id="3.20.20.370">
    <property type="entry name" value="Glycoside hydrolase/deacetylase"/>
    <property type="match status" value="1"/>
</dbReference>
<feature type="chain" id="PRO_5046874838" evidence="2">
    <location>
        <begin position="22"/>
        <end position="335"/>
    </location>
</feature>
<dbReference type="PROSITE" id="PS51677">
    <property type="entry name" value="NODB"/>
    <property type="match status" value="1"/>
</dbReference>
<keyword evidence="2" id="KW-0732">Signal</keyword>
<gene>
    <name evidence="4" type="ORF">ACJDUH_10145</name>
</gene>
<dbReference type="PANTHER" id="PTHR10587:SF78">
    <property type="entry name" value="PEPTIDOGLYCAN-N-ACETYLMURAMIC ACID DEACETYLASE PDAA"/>
    <property type="match status" value="1"/>
</dbReference>
<reference evidence="4 5" key="1">
    <citation type="submission" date="2024-11" db="EMBL/GenBank/DDBJ databases">
        <authorList>
            <person name="Heng Y.C."/>
            <person name="Lim A.C.H."/>
            <person name="Lee J.K.Y."/>
            <person name="Kittelmann S."/>
        </authorList>
    </citation>
    <scope>NUCLEOTIDE SEQUENCE [LARGE SCALE GENOMIC DNA]</scope>
    <source>
        <strain evidence="4 5">WILCCON 0202</strain>
    </source>
</reference>
<feature type="domain" description="NodB homology" evidence="3">
    <location>
        <begin position="141"/>
        <end position="329"/>
    </location>
</feature>
<dbReference type="PANTHER" id="PTHR10587">
    <property type="entry name" value="GLYCOSYL TRANSFERASE-RELATED"/>
    <property type="match status" value="1"/>
</dbReference>
<feature type="region of interest" description="Disordered" evidence="1">
    <location>
        <begin position="47"/>
        <end position="98"/>
    </location>
</feature>
<dbReference type="Pfam" id="PF01522">
    <property type="entry name" value="Polysacc_deac_1"/>
    <property type="match status" value="1"/>
</dbReference>
<feature type="compositionally biased region" description="Polar residues" evidence="1">
    <location>
        <begin position="84"/>
        <end position="98"/>
    </location>
</feature>
<dbReference type="RefSeq" id="WP_406765099.1">
    <property type="nucleotide sequence ID" value="NZ_JBJHZY010000002.1"/>
</dbReference>
<evidence type="ECO:0000259" key="3">
    <source>
        <dbReference type="PROSITE" id="PS51677"/>
    </source>
</evidence>
<name>A0ABW8TTB6_9CLOT</name>
<dbReference type="InterPro" id="IPR002509">
    <property type="entry name" value="NODB_dom"/>
</dbReference>
<feature type="compositionally biased region" description="Polar residues" evidence="1">
    <location>
        <begin position="62"/>
        <end position="75"/>
    </location>
</feature>
<evidence type="ECO:0000313" key="4">
    <source>
        <dbReference type="EMBL" id="MFL0268468.1"/>
    </source>
</evidence>
<comment type="caution">
    <text evidence="4">The sequence shown here is derived from an EMBL/GenBank/DDBJ whole genome shotgun (WGS) entry which is preliminary data.</text>
</comment>
<evidence type="ECO:0000256" key="2">
    <source>
        <dbReference type="SAM" id="SignalP"/>
    </source>
</evidence>
<proteinExistence type="predicted"/>
<dbReference type="Proteomes" id="UP001623661">
    <property type="component" value="Unassembled WGS sequence"/>
</dbReference>
<dbReference type="PROSITE" id="PS51257">
    <property type="entry name" value="PROKAR_LIPOPROTEIN"/>
    <property type="match status" value="1"/>
</dbReference>
<feature type="signal peptide" evidence="2">
    <location>
        <begin position="1"/>
        <end position="21"/>
    </location>
</feature>
<evidence type="ECO:0000313" key="5">
    <source>
        <dbReference type="Proteomes" id="UP001623661"/>
    </source>
</evidence>
<keyword evidence="5" id="KW-1185">Reference proteome</keyword>
<accession>A0ABW8TTB6</accession>
<dbReference type="InterPro" id="IPR050248">
    <property type="entry name" value="Polysacc_deacetylase_ArnD"/>
</dbReference>
<sequence length="335" mass="37322">MNRNKMFIIIASILIPSFLIGCNHNSNQTVSTLNQYSINKSTDINKPIDNSKLVDNTKNEQSEATTERPNTTSANAALEKPVASENSASTPKEISSTPKEITDVKGLSSKKIEWSWAYSPKSSAALLTKYQGYAFGDTSQKFIYLTFDEGYENGYTASILNTLKENDVQATFFVTLPYVTGSFNGIKDSDLVSRMSNEGHIIGNHSVHHKSMPSITDEIQFDAEFTGVESAVAKIPGAKVSKFFRPPMGDFSELSLYYTQKLGYKTIFFSLAYKDYDVNNQPDKETAKHFLLASTKPGMICLLHAESRTNAEILDSLIKEWKNEGYTFKTLNELP</sequence>
<protein>
    <submittedName>
        <fullName evidence="4">Polysaccharide deacetylase family protein</fullName>
    </submittedName>
</protein>